<feature type="compositionally biased region" description="Low complexity" evidence="1">
    <location>
        <begin position="279"/>
        <end position="290"/>
    </location>
</feature>
<feature type="region of interest" description="Disordered" evidence="1">
    <location>
        <begin position="1"/>
        <end position="102"/>
    </location>
</feature>
<gene>
    <name evidence="2" type="ORF">BXZ70DRAFT_902975</name>
</gene>
<comment type="caution">
    <text evidence="2">The sequence shown here is derived from an EMBL/GenBank/DDBJ whole genome shotgun (WGS) entry which is preliminary data.</text>
</comment>
<dbReference type="EMBL" id="JAEVFJ010000078">
    <property type="protein sequence ID" value="KAH8071912.1"/>
    <property type="molecule type" value="Genomic_DNA"/>
</dbReference>
<evidence type="ECO:0000313" key="3">
    <source>
        <dbReference type="Proteomes" id="UP000813824"/>
    </source>
</evidence>
<name>A0A8K0UCE9_9AGAR</name>
<organism evidence="2 3">
    <name type="scientific">Cristinia sonorae</name>
    <dbReference type="NCBI Taxonomy" id="1940300"/>
    <lineage>
        <taxon>Eukaryota</taxon>
        <taxon>Fungi</taxon>
        <taxon>Dikarya</taxon>
        <taxon>Basidiomycota</taxon>
        <taxon>Agaricomycotina</taxon>
        <taxon>Agaricomycetes</taxon>
        <taxon>Agaricomycetidae</taxon>
        <taxon>Agaricales</taxon>
        <taxon>Pleurotineae</taxon>
        <taxon>Stephanosporaceae</taxon>
        <taxon>Cristinia</taxon>
    </lineage>
</organism>
<sequence>MSQASYRLEAPRPRPPPLPIRTNPHITSKRSPSPSPGLARKRDSSQTLLYDLPSAISPSPTRGFSGMTSPTSPTGRRASRGGMRMTPPPVGSRAPTPSRPARNDLEEFAQYCRAWYYDQDDNSGRLMTQTLATLPPSQRAPFARLQGQIRSAYHASVNARRHAEFQAHITATIPGGSLMPHSRADPRGPLARKERYERLERFVRTWCTVGMPGTKPFFEGLWAVMRLQVIPQDLGGAGGNRIEWEIDDAVFKEAAGKDFMLEAIDVLKGVLGFEEAPSSRRSPSIGGSSPQAHASPFDQRVAEHARSQSQPLSRNPPVPPRRQESPTITSTTQTKRARAPSDPFLDTPATVSASYSSANTTAQFSTSASSASDDPPTPVTPPNELSDIFAAYNPAGHELPDAGDYLRTWIAPDLSDLEYLSLLKVFPAFVVRHPLPRLPTSSTSRRPVDEEEGQEDVLESKQIRVGTGTMWLGYRSRTPGYEGSWWTRFKLWWKRLFC</sequence>
<proteinExistence type="predicted"/>
<protein>
    <submittedName>
        <fullName evidence="2">Uncharacterized protein</fullName>
    </submittedName>
</protein>
<reference evidence="2" key="1">
    <citation type="journal article" date="2021" name="New Phytol.">
        <title>Evolutionary innovations through gain and loss of genes in the ectomycorrhizal Boletales.</title>
        <authorList>
            <person name="Wu G."/>
            <person name="Miyauchi S."/>
            <person name="Morin E."/>
            <person name="Kuo A."/>
            <person name="Drula E."/>
            <person name="Varga T."/>
            <person name="Kohler A."/>
            <person name="Feng B."/>
            <person name="Cao Y."/>
            <person name="Lipzen A."/>
            <person name="Daum C."/>
            <person name="Hundley H."/>
            <person name="Pangilinan J."/>
            <person name="Johnson J."/>
            <person name="Barry K."/>
            <person name="LaButti K."/>
            <person name="Ng V."/>
            <person name="Ahrendt S."/>
            <person name="Min B."/>
            <person name="Choi I.G."/>
            <person name="Park H."/>
            <person name="Plett J.M."/>
            <person name="Magnuson J."/>
            <person name="Spatafora J.W."/>
            <person name="Nagy L.G."/>
            <person name="Henrissat B."/>
            <person name="Grigoriev I.V."/>
            <person name="Yang Z.L."/>
            <person name="Xu J."/>
            <person name="Martin F.M."/>
        </authorList>
    </citation>
    <scope>NUCLEOTIDE SEQUENCE</scope>
    <source>
        <strain evidence="2">KKN 215</strain>
    </source>
</reference>
<feature type="compositionally biased region" description="Polar residues" evidence="1">
    <location>
        <begin position="325"/>
        <end position="334"/>
    </location>
</feature>
<evidence type="ECO:0000256" key="1">
    <source>
        <dbReference type="SAM" id="MobiDB-lite"/>
    </source>
</evidence>
<feature type="compositionally biased region" description="Polar residues" evidence="1">
    <location>
        <begin position="56"/>
        <end position="74"/>
    </location>
</feature>
<dbReference type="AlphaFoldDB" id="A0A8K0UCE9"/>
<evidence type="ECO:0000313" key="2">
    <source>
        <dbReference type="EMBL" id="KAH8071912.1"/>
    </source>
</evidence>
<dbReference type="OrthoDB" id="2568455at2759"/>
<accession>A0A8K0UCE9</accession>
<keyword evidence="3" id="KW-1185">Reference proteome</keyword>
<feature type="compositionally biased region" description="Low complexity" evidence="1">
    <location>
        <begin position="365"/>
        <end position="374"/>
    </location>
</feature>
<feature type="region of interest" description="Disordered" evidence="1">
    <location>
        <begin position="365"/>
        <end position="386"/>
    </location>
</feature>
<feature type="region of interest" description="Disordered" evidence="1">
    <location>
        <begin position="276"/>
        <end position="350"/>
    </location>
</feature>
<dbReference type="Proteomes" id="UP000813824">
    <property type="component" value="Unassembled WGS sequence"/>
</dbReference>